<keyword evidence="3" id="KW-1185">Reference proteome</keyword>
<dbReference type="eggNOG" id="arCOG01383">
    <property type="taxonomic scope" value="Archaea"/>
</dbReference>
<dbReference type="Gene3D" id="3.90.550.10">
    <property type="entry name" value="Spore Coat Polysaccharide Biosynthesis Protein SpsA, Chain A"/>
    <property type="match status" value="1"/>
</dbReference>
<dbReference type="HOGENOM" id="CLU_023845_9_0_2"/>
<protein>
    <submittedName>
        <fullName evidence="2">Glycosyl transferase family 2</fullName>
    </submittedName>
</protein>
<dbReference type="Pfam" id="PF00535">
    <property type="entry name" value="Glycos_transf_2"/>
    <property type="match status" value="1"/>
</dbReference>
<accession>A8M973</accession>
<dbReference type="STRING" id="397948.Cmaq_1468"/>
<dbReference type="AlphaFoldDB" id="A8M973"/>
<dbReference type="GO" id="GO:0016740">
    <property type="term" value="F:transferase activity"/>
    <property type="evidence" value="ECO:0007669"/>
    <property type="project" value="UniProtKB-KW"/>
</dbReference>
<name>A8M973_CALMQ</name>
<dbReference type="SUPFAM" id="SSF53448">
    <property type="entry name" value="Nucleotide-diphospho-sugar transferases"/>
    <property type="match status" value="1"/>
</dbReference>
<dbReference type="KEGG" id="cma:Cmaq_1468"/>
<dbReference type="EMBL" id="CP000852">
    <property type="protein sequence ID" value="ABW02292.1"/>
    <property type="molecule type" value="Genomic_DNA"/>
</dbReference>
<feature type="domain" description="Glycosyltransferase 2-like" evidence="1">
    <location>
        <begin position="44"/>
        <end position="136"/>
    </location>
</feature>
<evidence type="ECO:0000313" key="2">
    <source>
        <dbReference type="EMBL" id="ABW02292.1"/>
    </source>
</evidence>
<proteinExistence type="predicted"/>
<keyword evidence="2" id="KW-0808">Transferase</keyword>
<sequence>MVFICIIHLSSAPPLAYVFLNFHNCDHNPDASLLSRTFSTLTGFVDVIIMVDNASSNRDFLIRLCGSYGNCDFLEVGFNSGVAHALRIGVKYAVERYNPQWLLFLDDDSTPLRDAMPTLIKILRKMPNQVGAVRISPGSGDCRIYDDRYGMFSGTFIRSSVALRACCRDDFFLDQADLDMYFRVRELGYRTLFVNCKLLDHRLGVKAWIPVISHRYGGPVDYEPPWRLYYIARNSTVLLLEGKIDSITYLLQLINWGLKGILRDRGKAIKAVSLGIMHGLLKELGYLTQRNLKKYTLSTGYGLVKEGQGFAA</sequence>
<evidence type="ECO:0000259" key="1">
    <source>
        <dbReference type="Pfam" id="PF00535"/>
    </source>
</evidence>
<dbReference type="Proteomes" id="UP000001137">
    <property type="component" value="Chromosome"/>
</dbReference>
<dbReference type="InterPro" id="IPR001173">
    <property type="entry name" value="Glyco_trans_2-like"/>
</dbReference>
<reference evidence="2 3" key="1">
    <citation type="submission" date="2007-10" db="EMBL/GenBank/DDBJ databases">
        <title>Complete sequence of Caldivirga maquilingensis IC-167.</title>
        <authorList>
            <consortium name="US DOE Joint Genome Institute"/>
            <person name="Copeland A."/>
            <person name="Lucas S."/>
            <person name="Lapidus A."/>
            <person name="Barry K."/>
            <person name="Glavina del Rio T."/>
            <person name="Dalin E."/>
            <person name="Tice H."/>
            <person name="Pitluck S."/>
            <person name="Saunders E."/>
            <person name="Brettin T."/>
            <person name="Bruce D."/>
            <person name="Detter J.C."/>
            <person name="Han C."/>
            <person name="Schmutz J."/>
            <person name="Larimer F."/>
            <person name="Land M."/>
            <person name="Hauser L."/>
            <person name="Kyrpides N."/>
            <person name="Ivanova N."/>
            <person name="Biddle J.F."/>
            <person name="Zhang Z."/>
            <person name="Fitz-Gibbon S.T."/>
            <person name="Lowe T.M."/>
            <person name="Saltikov C."/>
            <person name="House C.H."/>
            <person name="Richardson P."/>
        </authorList>
    </citation>
    <scope>NUCLEOTIDE SEQUENCE [LARGE SCALE GENOMIC DNA]</scope>
    <source>
        <strain evidence="3">ATCC 700844 / DSM 13496 / JCM 10307 / IC-167</strain>
    </source>
</reference>
<dbReference type="InterPro" id="IPR029044">
    <property type="entry name" value="Nucleotide-diphossugar_trans"/>
</dbReference>
<organism evidence="2 3">
    <name type="scientific">Caldivirga maquilingensis (strain ATCC 700844 / DSM 13496 / JCM 10307 / IC-167)</name>
    <dbReference type="NCBI Taxonomy" id="397948"/>
    <lineage>
        <taxon>Archaea</taxon>
        <taxon>Thermoproteota</taxon>
        <taxon>Thermoprotei</taxon>
        <taxon>Thermoproteales</taxon>
        <taxon>Thermoproteaceae</taxon>
        <taxon>Caldivirga</taxon>
    </lineage>
</organism>
<dbReference type="OrthoDB" id="29136at2157"/>
<gene>
    <name evidence="2" type="ordered locus">Cmaq_1468</name>
</gene>
<dbReference type="CAZy" id="GT2">
    <property type="family name" value="Glycosyltransferase Family 2"/>
</dbReference>
<evidence type="ECO:0000313" key="3">
    <source>
        <dbReference type="Proteomes" id="UP000001137"/>
    </source>
</evidence>